<evidence type="ECO:0000256" key="1">
    <source>
        <dbReference type="ARBA" id="ARBA00001954"/>
    </source>
</evidence>
<dbReference type="Pfam" id="PF12851">
    <property type="entry name" value="Tet_JBP"/>
    <property type="match status" value="1"/>
</dbReference>
<evidence type="ECO:0000259" key="7">
    <source>
        <dbReference type="Pfam" id="PF12851"/>
    </source>
</evidence>
<keyword evidence="2" id="KW-0479">Metal-binding</keyword>
<dbReference type="InterPro" id="IPR041457">
    <property type="entry name" value="CxC2_KDZ-assoc"/>
</dbReference>
<feature type="domain" description="CxC2-like cysteine cluster KDZ transposase-associated" evidence="8">
    <location>
        <begin position="816"/>
        <end position="897"/>
    </location>
</feature>
<feature type="compositionally biased region" description="Polar residues" evidence="6">
    <location>
        <begin position="567"/>
        <end position="577"/>
    </location>
</feature>
<keyword evidence="5" id="KW-0408">Iron</keyword>
<dbReference type="InterPro" id="IPR040521">
    <property type="entry name" value="KDZ"/>
</dbReference>
<dbReference type="Pfam" id="PF18803">
    <property type="entry name" value="CxC2"/>
    <property type="match status" value="1"/>
</dbReference>
<comment type="cofactor">
    <cofactor evidence="1">
        <name>Fe(2+)</name>
        <dbReference type="ChEBI" id="CHEBI:29033"/>
    </cofactor>
</comment>
<keyword evidence="3" id="KW-0223">Dioxygenase</keyword>
<reference evidence="9" key="1">
    <citation type="submission" date="2019-10" db="EMBL/GenBank/DDBJ databases">
        <authorList>
            <person name="Nor Muhammad N."/>
        </authorList>
    </citation>
    <scope>NUCLEOTIDE SEQUENCE</scope>
</reference>
<dbReference type="Gene3D" id="3.60.130.30">
    <property type="match status" value="1"/>
</dbReference>
<feature type="compositionally biased region" description="Acidic residues" evidence="6">
    <location>
        <begin position="456"/>
        <end position="466"/>
    </location>
</feature>
<feature type="region of interest" description="Disordered" evidence="6">
    <location>
        <begin position="1378"/>
        <end position="1397"/>
    </location>
</feature>
<evidence type="ECO:0000256" key="5">
    <source>
        <dbReference type="ARBA" id="ARBA00023004"/>
    </source>
</evidence>
<dbReference type="PANTHER" id="PTHR33096:SF1">
    <property type="entry name" value="CXC1-LIKE CYSTEINE CLUSTER ASSOCIATED WITH KDZ TRANSPOSASES DOMAIN-CONTAINING PROTEIN"/>
    <property type="match status" value="1"/>
</dbReference>
<protein>
    <submittedName>
        <fullName evidence="9">Cell surface hydrophobicity-associated protein</fullName>
    </submittedName>
</protein>
<keyword evidence="4" id="KW-0560">Oxidoreductase</keyword>
<organism evidence="9">
    <name type="scientific">Ganoderma boninense</name>
    <dbReference type="NCBI Taxonomy" id="34458"/>
    <lineage>
        <taxon>Eukaryota</taxon>
        <taxon>Fungi</taxon>
        <taxon>Dikarya</taxon>
        <taxon>Basidiomycota</taxon>
        <taxon>Agaricomycotina</taxon>
        <taxon>Agaricomycetes</taxon>
        <taxon>Polyporales</taxon>
        <taxon>Polyporaceae</taxon>
        <taxon>Ganoderma</taxon>
    </lineage>
</organism>
<sequence>MEVASNLLPSQLLRRAATAEFIVNLELYFSEHTLAQGYNAKPMFASLPVPPDHLDREAVEECRAIASMLTLARKNKYVVTWDAEAYANDLKRVALPNPEVEDRLMVKYPPLLGVDGVLAFHAANLPVIEGPAIVTDNQGRVLVWSLPGILSSNRQKKILAATRCLEAQLHVNPHGEEEPSTKNWRTDDTFFNPGIDWKSGSTLLYPAGFQQGHTGAQFQPAPSAKAKSARAHDWMVSFEESGGLLDGIHAVTHPNLYRAAQDLMVKLSTKHAPSMSLMKTWPSTFTSVQVIANRQTPWHRDMSAIPGWLDLLLTIGTYGETAVLELKGLGISLPYDSGSVVSISSNILLHGAPMVSGDRICYAFYMNKAVFESFKVPLPGMASSDPSIPPHARVRNLSTTAAAGGTAGMGFATSTIAASAGLARPAGDEAKQARHLGTGGNAAETTAVGSDSGSSADEEDELDNSEDQNGSGSQDAEGISDGEVAHGTADPPYRRRHGSISAAFVLPPPALFLRFRTRLPSRVISLATMAHRRTLGPPSQFDEVSVERRHTKRGSRLVTKRTAVTFQSSAATSSGDAHSTAAHPPPQAANVPEPTGILDYNEVTFDDSNVRAPRKGKSQNDFQREYLAVQDEYIYRQLALEALPADGVGSCGHLALWRCLSCNARPTFCMRCCRESHIAHPLHRIEFWGGDHYRTAWLRQVGVQVHCGHGGNACPRLTPYDEYETPPSLPSLDANSPPPTPISLPSMDSAHLADVSDLDEVPYMVDEPDSEWEDEDGDFLYGTDPAALLPTVVDLPWVGEAPRTETRSRKESTYRNDRMIVVVDIEGVHELPFTFCACPNAPRDDIQLLELGYYPASSIQPRTVFTARVLDDFLLANKECKTAARNYYNKLRRTTNAAFPHMVPDRYKELLRVSRQWRNQQMRKNAGFGHRSQPIGPGDLAVRCPACPQPDVNLPAGWETDEHQCDWSRCYVEATALTVILIRWKYTRPEDDVALADGHAFMVTDAPYKEHLKTAAEYHDKITCNDHRAVLTASLDRANLEATGIGAAACSRHGFFAPHACVDFQQGERQRNMDYILHWIFAYLNGLRRILILYDIMCQYFVHFYKRFAHSPHLHIPPGLKILRGIGQFHVHGHISQCFPRFSLNFIAGAGVQDGEIIETLWNKTNAVADSTRGMSAAHRREVIDDHMNDSNWTKLTRIRLYNVATLLTRKWRRACKEWQPATTALEDLTSSADPTKVAQWRQDATAADEERHENVSVMDIYDVSATPLPSRKEVQVMLGEEELSAGAGAQHLGASDWIATGLKIEETKLLVAYAARQVKATSGSQTRLSLIQQRQRLASSIAAFHKAGQKHMPGHLPGDGGEMMEDLTAFGSEWDEETGDRADGETDIPLNRPETHPLGLPSTFGIEFLSQTGMLELAKKERQLREGQLNDALQGIRTGIGYKSLLYRSRVRNASSYRAKLRSFDDVHVADEGVRKHVRVYNQARRAIQRLFDPNSPADVIALRAFQDRYKEIQKQDLRASTAVLESFTPGLRNEHSAWFWNVSDTPSGEDSQWMQDCTYDRIASFGAMLIGFMTDRRMLWLRAFARKTRWDEELELVQFEMDCTVRSFSRKAEDWEGWTGLGTTAGHIAFAHRQRAMWLGLRDHAAAVFAAERTTYRP</sequence>
<dbReference type="GO" id="GO:0051213">
    <property type="term" value="F:dioxygenase activity"/>
    <property type="evidence" value="ECO:0007669"/>
    <property type="project" value="UniProtKB-KW"/>
</dbReference>
<gene>
    <name evidence="9" type="primary">Q7Z8E8</name>
</gene>
<dbReference type="PANTHER" id="PTHR33096">
    <property type="entry name" value="CXC2 DOMAIN-CONTAINING PROTEIN"/>
    <property type="match status" value="1"/>
</dbReference>
<evidence type="ECO:0000256" key="6">
    <source>
        <dbReference type="SAM" id="MobiDB-lite"/>
    </source>
</evidence>
<dbReference type="Pfam" id="PF18758">
    <property type="entry name" value="KDZ"/>
    <property type="match status" value="1"/>
</dbReference>
<dbReference type="EMBL" id="LR729865">
    <property type="protein sequence ID" value="VWP02018.1"/>
    <property type="molecule type" value="Genomic_DNA"/>
</dbReference>
<feature type="region of interest" description="Disordered" evidence="6">
    <location>
        <begin position="427"/>
        <end position="494"/>
    </location>
</feature>
<dbReference type="InterPro" id="IPR024779">
    <property type="entry name" value="2OGFeDO_JBP1/TET_oxygenase_dom"/>
</dbReference>
<evidence type="ECO:0000256" key="2">
    <source>
        <dbReference type="ARBA" id="ARBA00022723"/>
    </source>
</evidence>
<evidence type="ECO:0000259" key="8">
    <source>
        <dbReference type="Pfam" id="PF18803"/>
    </source>
</evidence>
<feature type="region of interest" description="Disordered" evidence="6">
    <location>
        <begin position="567"/>
        <end position="594"/>
    </location>
</feature>
<dbReference type="GO" id="GO:0046872">
    <property type="term" value="F:metal ion binding"/>
    <property type="evidence" value="ECO:0007669"/>
    <property type="project" value="UniProtKB-KW"/>
</dbReference>
<evidence type="ECO:0000256" key="4">
    <source>
        <dbReference type="ARBA" id="ARBA00023002"/>
    </source>
</evidence>
<name>A0A5K1K6H8_9APHY</name>
<evidence type="ECO:0000313" key="9">
    <source>
        <dbReference type="EMBL" id="VWP02018.1"/>
    </source>
</evidence>
<evidence type="ECO:0000256" key="3">
    <source>
        <dbReference type="ARBA" id="ARBA00022964"/>
    </source>
</evidence>
<feature type="domain" description="2OGFeDO JBP1/TET oxygenase" evidence="7">
    <location>
        <begin position="210"/>
        <end position="367"/>
    </location>
</feature>
<accession>A0A5K1K6H8</accession>
<proteinExistence type="predicted"/>